<feature type="compositionally biased region" description="Low complexity" evidence="2">
    <location>
        <begin position="369"/>
        <end position="380"/>
    </location>
</feature>
<dbReference type="Proteomes" id="UP001209570">
    <property type="component" value="Unassembled WGS sequence"/>
</dbReference>
<gene>
    <name evidence="3" type="ORF">P43SY_003293</name>
</gene>
<evidence type="ECO:0000313" key="4">
    <source>
        <dbReference type="Proteomes" id="UP001209570"/>
    </source>
</evidence>
<name>A0AAD5Q7M0_PYTIN</name>
<reference evidence="3" key="1">
    <citation type="submission" date="2021-12" db="EMBL/GenBank/DDBJ databases">
        <title>Prjna785345.</title>
        <authorList>
            <person name="Rujirawat T."/>
            <person name="Krajaejun T."/>
        </authorList>
    </citation>
    <scope>NUCLEOTIDE SEQUENCE</scope>
    <source>
        <strain evidence="3">Pi057C3</strain>
    </source>
</reference>
<organism evidence="3 4">
    <name type="scientific">Pythium insidiosum</name>
    <name type="common">Pythiosis disease agent</name>
    <dbReference type="NCBI Taxonomy" id="114742"/>
    <lineage>
        <taxon>Eukaryota</taxon>
        <taxon>Sar</taxon>
        <taxon>Stramenopiles</taxon>
        <taxon>Oomycota</taxon>
        <taxon>Peronosporomycetes</taxon>
        <taxon>Pythiales</taxon>
        <taxon>Pythiaceae</taxon>
        <taxon>Pythium</taxon>
    </lineage>
</organism>
<sequence length="454" mass="46746">MPPPVIPVVPSAPRGALALAPFAAAFSSADVDLSLRDDLSASVQDYLQRIADEFQSLGAWTASLLAHIQPAAAPTAATDGGGGGGGRDAWASASAARVLAVAPPSAGHLLVQTEVELLRRDIQLASHDVFQRCATQLAYVQNAVRSETEDQLGEQQRRLDDKLRFFAQKTLGAVETTQLEAVARLDALDRSVQRLQSDVLALQRQASALETQLAASVASLEAAQLQAQTALSQSQRRADALELSLTRQLSDVRQAATDAVQGLRAAQTQLSAKLQVVRLELQESGDEVQRKFLQLTKSLGRAGPAPNAMAVGAVATAAGGGAGAVGSASGGVRMGVGAAALVTSGADCFLYAKAALPHRDKRPSTTAVEALAPPLSPRAASARRERPATTSRSPSARGGSSSDAMEASLVVQPSPRSLPAGREAVGDSPAPTPTPPSSPSPRRPSAVSKAGALS</sequence>
<feature type="region of interest" description="Disordered" evidence="2">
    <location>
        <begin position="359"/>
        <end position="454"/>
    </location>
</feature>
<keyword evidence="1" id="KW-0175">Coiled coil</keyword>
<dbReference type="EMBL" id="JAKCXM010000333">
    <property type="protein sequence ID" value="KAJ0395637.1"/>
    <property type="molecule type" value="Genomic_DNA"/>
</dbReference>
<evidence type="ECO:0000256" key="1">
    <source>
        <dbReference type="SAM" id="Coils"/>
    </source>
</evidence>
<proteinExistence type="predicted"/>
<accession>A0AAD5Q7M0</accession>
<keyword evidence="4" id="KW-1185">Reference proteome</keyword>
<evidence type="ECO:0000313" key="3">
    <source>
        <dbReference type="EMBL" id="KAJ0395637.1"/>
    </source>
</evidence>
<protein>
    <submittedName>
        <fullName evidence="3">Uncharacterized protein</fullName>
    </submittedName>
</protein>
<feature type="compositionally biased region" description="Pro residues" evidence="2">
    <location>
        <begin position="430"/>
        <end position="442"/>
    </location>
</feature>
<comment type="caution">
    <text evidence="3">The sequence shown here is derived from an EMBL/GenBank/DDBJ whole genome shotgun (WGS) entry which is preliminary data.</text>
</comment>
<feature type="coiled-coil region" evidence="1">
    <location>
        <begin position="185"/>
        <end position="212"/>
    </location>
</feature>
<feature type="compositionally biased region" description="Low complexity" evidence="2">
    <location>
        <begin position="388"/>
        <end position="402"/>
    </location>
</feature>
<evidence type="ECO:0000256" key="2">
    <source>
        <dbReference type="SAM" id="MobiDB-lite"/>
    </source>
</evidence>
<dbReference type="AlphaFoldDB" id="A0AAD5Q7M0"/>